<protein>
    <submittedName>
        <fullName evidence="1">Uncharacterized protein</fullName>
    </submittedName>
</protein>
<evidence type="ECO:0000313" key="1">
    <source>
        <dbReference type="EMBL" id="MCL6269942.1"/>
    </source>
</evidence>
<gene>
    <name evidence="1" type="ORF">M3P05_08325</name>
</gene>
<sequence>MQGQKKQQGGVEYTLDIGDLDMLSRRASPQTMKLAALYANVDESEIDSVMKNQNHSESEKSYLLLRLIGDKVADGSSSHYLANLLDEVGDKKNAQRVRENDLVIKLEERELNQQMLYLGKELNMSADRLVVSSGLDADDIAKVKGEPLNGKGYMLLSRAFQKNKLHDVYKGCLAAKLSFVKTELDNGQFAFLAALMRTPPMGTDQTVSSYSASVVEIPDGGDEFDVRLHMPYRQQEFQKDLRHIEPEKIEQLMNSVFTHFDVRKPENAWRTMPGSEMVRLQNDLYSYFHALGEASRDEQLPYTLRSYDYSAKDNFSQGMLVRIFNHPDIEPELRSTARNILEGLIKGERGRPSKELAHDYWVSYQKVDPEKGRKNAARIIRSMEESAQKEISCDVYEKLGLACQGKWCKGKNNGRGCRPAAAVIDDNGFEQLSSLDFQRDLGLPIRSVQALNTK</sequence>
<evidence type="ECO:0000313" key="2">
    <source>
        <dbReference type="Proteomes" id="UP001203338"/>
    </source>
</evidence>
<keyword evidence="2" id="KW-1185">Reference proteome</keyword>
<name>A0ABT0PEY7_9GAMM</name>
<proteinExistence type="predicted"/>
<dbReference type="Proteomes" id="UP001203338">
    <property type="component" value="Unassembled WGS sequence"/>
</dbReference>
<organism evidence="1 2">
    <name type="scientific">Parendozoicomonas callyspongiae</name>
    <dbReference type="NCBI Taxonomy" id="2942213"/>
    <lineage>
        <taxon>Bacteria</taxon>
        <taxon>Pseudomonadati</taxon>
        <taxon>Pseudomonadota</taxon>
        <taxon>Gammaproteobacteria</taxon>
        <taxon>Oceanospirillales</taxon>
        <taxon>Endozoicomonadaceae</taxon>
        <taxon>Parendozoicomonas</taxon>
    </lineage>
</organism>
<reference evidence="1 2" key="1">
    <citation type="submission" date="2022-05" db="EMBL/GenBank/DDBJ databases">
        <authorList>
            <person name="Park J.-S."/>
        </authorList>
    </citation>
    <scope>NUCLEOTIDE SEQUENCE [LARGE SCALE GENOMIC DNA]</scope>
    <source>
        <strain evidence="1 2">2012CJ34-2</strain>
    </source>
</reference>
<accession>A0ABT0PEY7</accession>
<dbReference type="RefSeq" id="WP_249699062.1">
    <property type="nucleotide sequence ID" value="NZ_JAMFLX010000009.1"/>
</dbReference>
<dbReference type="EMBL" id="JAMFLX010000009">
    <property type="protein sequence ID" value="MCL6269942.1"/>
    <property type="molecule type" value="Genomic_DNA"/>
</dbReference>
<comment type="caution">
    <text evidence="1">The sequence shown here is derived from an EMBL/GenBank/DDBJ whole genome shotgun (WGS) entry which is preliminary data.</text>
</comment>